<name>A0A4Z2GEW2_9TELE</name>
<sequence length="222" mass="23680">MAPAPVKRAGSLVSHGTRLPARFTPSPGPHTELTAASWTAQAVRSPRAFGEEKLASASIPALTGQVHGLDTIDIGAVASPYCACAEHAACSAFKEPGQFCPVQRAGEDTGESVSRSKHGSPLGNTLQRRLGIGWNSATHRQYVQTTCEKKERDVHSSPRWRSVSRGSTHRVLAFGLHKPRPPNKHGGRRGGARGSAVRFGNLGLLKPGQTCVYTILTNDFLT</sequence>
<feature type="region of interest" description="Disordered" evidence="1">
    <location>
        <begin position="1"/>
        <end position="29"/>
    </location>
</feature>
<comment type="caution">
    <text evidence="2">The sequence shown here is derived from an EMBL/GenBank/DDBJ whole genome shotgun (WGS) entry which is preliminary data.</text>
</comment>
<reference evidence="2 3" key="1">
    <citation type="submission" date="2019-03" db="EMBL/GenBank/DDBJ databases">
        <title>First draft genome of Liparis tanakae, snailfish: a comprehensive survey of snailfish specific genes.</title>
        <authorList>
            <person name="Kim W."/>
            <person name="Song I."/>
            <person name="Jeong J.-H."/>
            <person name="Kim D."/>
            <person name="Kim S."/>
            <person name="Ryu S."/>
            <person name="Song J.Y."/>
            <person name="Lee S.K."/>
        </authorList>
    </citation>
    <scope>NUCLEOTIDE SEQUENCE [LARGE SCALE GENOMIC DNA]</scope>
    <source>
        <tissue evidence="2">Muscle</tissue>
    </source>
</reference>
<accession>A0A4Z2GEW2</accession>
<keyword evidence="3" id="KW-1185">Reference proteome</keyword>
<evidence type="ECO:0000313" key="2">
    <source>
        <dbReference type="EMBL" id="TNN51761.1"/>
    </source>
</evidence>
<gene>
    <name evidence="2" type="ORF">EYF80_038052</name>
</gene>
<evidence type="ECO:0000256" key="1">
    <source>
        <dbReference type="SAM" id="MobiDB-lite"/>
    </source>
</evidence>
<organism evidence="2 3">
    <name type="scientific">Liparis tanakae</name>
    <name type="common">Tanaka's snailfish</name>
    <dbReference type="NCBI Taxonomy" id="230148"/>
    <lineage>
        <taxon>Eukaryota</taxon>
        <taxon>Metazoa</taxon>
        <taxon>Chordata</taxon>
        <taxon>Craniata</taxon>
        <taxon>Vertebrata</taxon>
        <taxon>Euteleostomi</taxon>
        <taxon>Actinopterygii</taxon>
        <taxon>Neopterygii</taxon>
        <taxon>Teleostei</taxon>
        <taxon>Neoteleostei</taxon>
        <taxon>Acanthomorphata</taxon>
        <taxon>Eupercaria</taxon>
        <taxon>Perciformes</taxon>
        <taxon>Cottioidei</taxon>
        <taxon>Cottales</taxon>
        <taxon>Liparidae</taxon>
        <taxon>Liparis</taxon>
    </lineage>
</organism>
<dbReference type="Proteomes" id="UP000314294">
    <property type="component" value="Unassembled WGS sequence"/>
</dbReference>
<dbReference type="EMBL" id="SRLO01000571">
    <property type="protein sequence ID" value="TNN51761.1"/>
    <property type="molecule type" value="Genomic_DNA"/>
</dbReference>
<protein>
    <submittedName>
        <fullName evidence="2">Uncharacterized protein</fullName>
    </submittedName>
</protein>
<dbReference type="AlphaFoldDB" id="A0A4Z2GEW2"/>
<evidence type="ECO:0000313" key="3">
    <source>
        <dbReference type="Proteomes" id="UP000314294"/>
    </source>
</evidence>
<proteinExistence type="predicted"/>